<dbReference type="OrthoDB" id="9792661at2"/>
<dbReference type="AlphaFoldDB" id="A1HQE1"/>
<evidence type="ECO:0000313" key="5">
    <source>
        <dbReference type="Proteomes" id="UP000005139"/>
    </source>
</evidence>
<dbReference type="InterPro" id="IPR026043">
    <property type="entry name" value="NadR"/>
</dbReference>
<gene>
    <name evidence="4" type="ORF">TcarDRAFT_1154</name>
</gene>
<keyword evidence="1" id="KW-0479">Metal-binding</keyword>
<sequence length="171" mass="18291">MDAKTRREKLLAVLKEAGGPVTGTTLARELGVSRQVIVGDIAILRAAGQEIYATPQGYLVPAAKVRPAVTAKLACRHGRDNLAEELATIIDHGGKVLDVIVEHPLYGEIRANLMLASRRDLAEFLRKLEESGAKPLSVVTGGVHLHTIEAPSPQVLAEIEAALRQQGILLS</sequence>
<dbReference type="PANTHER" id="PTHR40068">
    <property type="entry name" value="TRANSCRIPTION REPRESSOR NIAR-RELATED"/>
    <property type="match status" value="1"/>
</dbReference>
<evidence type="ECO:0000259" key="2">
    <source>
        <dbReference type="Pfam" id="PF02829"/>
    </source>
</evidence>
<reference evidence="4 5" key="1">
    <citation type="submission" date="2007-01" db="EMBL/GenBank/DDBJ databases">
        <title>Annotation of the draft genome assembly of Thermosinus carboxydivorans Nor1.</title>
        <authorList>
            <consortium name="US DOE Joint Genome Institute (JGI-ORNL)"/>
            <person name="Larimer F."/>
            <person name="Land M."/>
            <person name="Hauser L."/>
        </authorList>
    </citation>
    <scope>NUCLEOTIDE SEQUENCE [LARGE SCALE GENOMIC DNA]</scope>
    <source>
        <strain evidence="4 5">Nor1</strain>
    </source>
</reference>
<dbReference type="Pfam" id="PF08279">
    <property type="entry name" value="HTH_11"/>
    <property type="match status" value="1"/>
</dbReference>
<dbReference type="InterPro" id="IPR036388">
    <property type="entry name" value="WH-like_DNA-bd_sf"/>
</dbReference>
<evidence type="ECO:0000256" key="1">
    <source>
        <dbReference type="PIRSR" id="PIRSR037847-1"/>
    </source>
</evidence>
<accession>A1HQE1</accession>
<dbReference type="GO" id="GO:0046872">
    <property type="term" value="F:metal ion binding"/>
    <property type="evidence" value="ECO:0007669"/>
    <property type="project" value="UniProtKB-KW"/>
</dbReference>
<evidence type="ECO:0000313" key="4">
    <source>
        <dbReference type="EMBL" id="EAX47748.1"/>
    </source>
</evidence>
<dbReference type="Gene3D" id="3.30.1340.20">
    <property type="entry name" value="3H domain"/>
    <property type="match status" value="1"/>
</dbReference>
<dbReference type="eggNOG" id="COG1827">
    <property type="taxonomic scope" value="Bacteria"/>
</dbReference>
<dbReference type="PIRSF" id="PIRSF037847">
    <property type="entry name" value="NiaR"/>
    <property type="match status" value="1"/>
</dbReference>
<dbReference type="PANTHER" id="PTHR40068:SF1">
    <property type="entry name" value="TRANSCRIPTION REPRESSOR NIAR-RELATED"/>
    <property type="match status" value="1"/>
</dbReference>
<keyword evidence="5" id="KW-1185">Reference proteome</keyword>
<proteinExistence type="predicted"/>
<dbReference type="Proteomes" id="UP000005139">
    <property type="component" value="Unassembled WGS sequence"/>
</dbReference>
<dbReference type="Gene3D" id="1.10.10.10">
    <property type="entry name" value="Winged helix-like DNA-binding domain superfamily/Winged helix DNA-binding domain"/>
    <property type="match status" value="1"/>
</dbReference>
<reference evidence="4 5" key="2">
    <citation type="submission" date="2007-01" db="EMBL/GenBank/DDBJ databases">
        <title>Sequencing of the draft genome and assembly of Thermosinus carboxydivorans Nor1.</title>
        <authorList>
            <consortium name="US DOE Joint Genome Institute (JGI-PGF)"/>
            <person name="Copeland A."/>
            <person name="Lucas S."/>
            <person name="Lapidus A."/>
            <person name="Barry K."/>
            <person name="Glavina del Rio T."/>
            <person name="Dalin E."/>
            <person name="Tice H."/>
            <person name="Bruce D."/>
            <person name="Pitluck S."/>
            <person name="Richardson P."/>
        </authorList>
    </citation>
    <scope>NUCLEOTIDE SEQUENCE [LARGE SCALE GENOMIC DNA]</scope>
    <source>
        <strain evidence="4 5">Nor1</strain>
    </source>
</reference>
<feature type="domain" description="Helix-turn-helix type 11" evidence="3">
    <location>
        <begin position="6"/>
        <end position="58"/>
    </location>
</feature>
<dbReference type="SUPFAM" id="SSF75500">
    <property type="entry name" value="Putative transcriptional regulator TM1602, C-terminal domain"/>
    <property type="match status" value="1"/>
</dbReference>
<dbReference type="EMBL" id="AAWL01000007">
    <property type="protein sequence ID" value="EAX47748.1"/>
    <property type="molecule type" value="Genomic_DNA"/>
</dbReference>
<dbReference type="Pfam" id="PF02829">
    <property type="entry name" value="3H"/>
    <property type="match status" value="1"/>
</dbReference>
<dbReference type="RefSeq" id="WP_007289247.1">
    <property type="nucleotide sequence ID" value="NZ_AAWL01000007.1"/>
</dbReference>
<name>A1HQE1_9FIRM</name>
<dbReference type="InterPro" id="IPR013196">
    <property type="entry name" value="HTH_11"/>
</dbReference>
<feature type="binding site" evidence="1">
    <location>
        <position position="85"/>
    </location>
    <ligand>
        <name>Ni(2+)</name>
        <dbReference type="ChEBI" id="CHEBI:49786"/>
    </ligand>
</feature>
<dbReference type="InterPro" id="IPR035922">
    <property type="entry name" value="3H_dom_sf"/>
</dbReference>
<feature type="binding site" evidence="1">
    <location>
        <position position="146"/>
    </location>
    <ligand>
        <name>Ni(2+)</name>
        <dbReference type="ChEBI" id="CHEBI:49786"/>
    </ligand>
</feature>
<organism evidence="4 5">
    <name type="scientific">Thermosinus carboxydivorans Nor1</name>
    <dbReference type="NCBI Taxonomy" id="401526"/>
    <lineage>
        <taxon>Bacteria</taxon>
        <taxon>Bacillati</taxon>
        <taxon>Bacillota</taxon>
        <taxon>Negativicutes</taxon>
        <taxon>Selenomonadales</taxon>
        <taxon>Sporomusaceae</taxon>
        <taxon>Thermosinus</taxon>
    </lineage>
</organism>
<feature type="binding site" evidence="1">
    <location>
        <position position="77"/>
    </location>
    <ligand>
        <name>Ni(2+)</name>
        <dbReference type="ChEBI" id="CHEBI:49786"/>
    </ligand>
</feature>
<protein>
    <submittedName>
        <fullName evidence="4">Transcriptional regulator, Fis family</fullName>
    </submittedName>
</protein>
<feature type="domain" description="3H" evidence="2">
    <location>
        <begin position="74"/>
        <end position="169"/>
    </location>
</feature>
<comment type="caution">
    <text evidence="4">The sequence shown here is derived from an EMBL/GenBank/DDBJ whole genome shotgun (WGS) entry which is preliminary data.</text>
</comment>
<dbReference type="SUPFAM" id="SSF46785">
    <property type="entry name" value="Winged helix' DNA-binding domain"/>
    <property type="match status" value="1"/>
</dbReference>
<dbReference type="InterPro" id="IPR004173">
    <property type="entry name" value="3H_domain"/>
</dbReference>
<dbReference type="InterPro" id="IPR036390">
    <property type="entry name" value="WH_DNA-bd_sf"/>
</dbReference>
<feature type="binding site" evidence="1">
    <location>
        <position position="144"/>
    </location>
    <ligand>
        <name>Ni(2+)</name>
        <dbReference type="ChEBI" id="CHEBI:49786"/>
    </ligand>
</feature>
<keyword evidence="1" id="KW-0533">Nickel</keyword>
<evidence type="ECO:0000259" key="3">
    <source>
        <dbReference type="Pfam" id="PF08279"/>
    </source>
</evidence>